<comment type="caution">
    <text evidence="4">The sequence shown here is derived from an EMBL/GenBank/DDBJ whole genome shotgun (WGS) entry which is preliminary data.</text>
</comment>
<dbReference type="RefSeq" id="WP_345214198.1">
    <property type="nucleotide sequence ID" value="NZ_BAABFT010000026.1"/>
</dbReference>
<protein>
    <recommendedName>
        <fullName evidence="6">Oligomerization/nucleic acid binding protein</fullName>
    </recommendedName>
</protein>
<feature type="region of interest" description="Disordered" evidence="1">
    <location>
        <begin position="181"/>
        <end position="213"/>
    </location>
</feature>
<dbReference type="InterPro" id="IPR018649">
    <property type="entry name" value="SHOCT"/>
</dbReference>
<dbReference type="InterPro" id="IPR039519">
    <property type="entry name" value="YokE-like_PH"/>
</dbReference>
<dbReference type="Pfam" id="PF09851">
    <property type="entry name" value="SHOCT"/>
    <property type="match status" value="1"/>
</dbReference>
<name>A0ABP8HKT7_9SPHI</name>
<reference evidence="5" key="1">
    <citation type="journal article" date="2019" name="Int. J. Syst. Evol. Microbiol.">
        <title>The Global Catalogue of Microorganisms (GCM) 10K type strain sequencing project: providing services to taxonomists for standard genome sequencing and annotation.</title>
        <authorList>
            <consortium name="The Broad Institute Genomics Platform"/>
            <consortium name="The Broad Institute Genome Sequencing Center for Infectious Disease"/>
            <person name="Wu L."/>
            <person name="Ma J."/>
        </authorList>
    </citation>
    <scope>NUCLEOTIDE SEQUENCE [LARGE SCALE GENOMIC DNA]</scope>
    <source>
        <strain evidence="5">JCM 17705</strain>
    </source>
</reference>
<evidence type="ECO:0008006" key="6">
    <source>
        <dbReference type="Google" id="ProtNLM"/>
    </source>
</evidence>
<dbReference type="EMBL" id="BAABFT010000026">
    <property type="protein sequence ID" value="GAA4340727.1"/>
    <property type="molecule type" value="Genomic_DNA"/>
</dbReference>
<sequence>MIDKFLNEQQDPATVEKVYSRLVDLLTTGEEILYIAVQKKPLVNLLPDCIAITNKRILFFTPANLGLSIKFVDFVWKDVVDVTTKEEIIGAVFSVKTVNGAEMGVDYLPKVQARKLYQYAQERKESEREARRQRELEEKRAESGSFQFERPNNVVVQAPPAKPYLSQPEPIAIPVYEPEPEPVQVQHPEPVRAPEPVAAAPASEPAPAPSAADQLTEKLKKLKMLFDNNLISQEDYNQKKQQLLSDL</sequence>
<evidence type="ECO:0000259" key="3">
    <source>
        <dbReference type="Pfam" id="PF14470"/>
    </source>
</evidence>
<evidence type="ECO:0000259" key="2">
    <source>
        <dbReference type="Pfam" id="PF09851"/>
    </source>
</evidence>
<keyword evidence="5" id="KW-1185">Reference proteome</keyword>
<feature type="domain" description="YokE-like PH" evidence="3">
    <location>
        <begin position="26"/>
        <end position="121"/>
    </location>
</feature>
<dbReference type="Proteomes" id="UP001500582">
    <property type="component" value="Unassembled WGS sequence"/>
</dbReference>
<feature type="domain" description="SHOCT" evidence="2">
    <location>
        <begin position="217"/>
        <end position="244"/>
    </location>
</feature>
<accession>A0ABP8HKT7</accession>
<feature type="compositionally biased region" description="Low complexity" evidence="1">
    <location>
        <begin position="181"/>
        <end position="212"/>
    </location>
</feature>
<evidence type="ECO:0000313" key="4">
    <source>
        <dbReference type="EMBL" id="GAA4340727.1"/>
    </source>
</evidence>
<evidence type="ECO:0000313" key="5">
    <source>
        <dbReference type="Proteomes" id="UP001500582"/>
    </source>
</evidence>
<dbReference type="Pfam" id="PF14470">
    <property type="entry name" value="bPH_3"/>
    <property type="match status" value="1"/>
</dbReference>
<evidence type="ECO:0000256" key="1">
    <source>
        <dbReference type="SAM" id="MobiDB-lite"/>
    </source>
</evidence>
<feature type="compositionally biased region" description="Basic and acidic residues" evidence="1">
    <location>
        <begin position="122"/>
        <end position="142"/>
    </location>
</feature>
<gene>
    <name evidence="4" type="ORF">GCM10023149_52400</name>
</gene>
<feature type="region of interest" description="Disordered" evidence="1">
    <location>
        <begin position="122"/>
        <end position="144"/>
    </location>
</feature>
<proteinExistence type="predicted"/>
<organism evidence="4 5">
    <name type="scientific">Mucilaginibacter gynuensis</name>
    <dbReference type="NCBI Taxonomy" id="1302236"/>
    <lineage>
        <taxon>Bacteria</taxon>
        <taxon>Pseudomonadati</taxon>
        <taxon>Bacteroidota</taxon>
        <taxon>Sphingobacteriia</taxon>
        <taxon>Sphingobacteriales</taxon>
        <taxon>Sphingobacteriaceae</taxon>
        <taxon>Mucilaginibacter</taxon>
    </lineage>
</organism>